<dbReference type="AlphaFoldDB" id="A2FTS8"/>
<dbReference type="VEuPathDB" id="TrichDB:TVAGG3_0060620"/>
<dbReference type="KEGG" id="tva:4749386"/>
<keyword evidence="1" id="KW-1133">Transmembrane helix</keyword>
<dbReference type="EMBL" id="DS114017">
    <property type="protein sequence ID" value="EAX91685.1"/>
    <property type="molecule type" value="Genomic_DNA"/>
</dbReference>
<dbReference type="VEuPathDB" id="TrichDB:TVAG_092710"/>
<gene>
    <name evidence="2" type="ORF">TVAG_092710</name>
</gene>
<evidence type="ECO:0000313" key="3">
    <source>
        <dbReference type="Proteomes" id="UP000001542"/>
    </source>
</evidence>
<evidence type="ECO:0000313" key="2">
    <source>
        <dbReference type="EMBL" id="EAX91685.1"/>
    </source>
</evidence>
<dbReference type="RefSeq" id="XP_001304615.1">
    <property type="nucleotide sequence ID" value="XM_001304614.1"/>
</dbReference>
<reference evidence="2" key="2">
    <citation type="journal article" date="2007" name="Science">
        <title>Draft genome sequence of the sexually transmitted pathogen Trichomonas vaginalis.</title>
        <authorList>
            <person name="Carlton J.M."/>
            <person name="Hirt R.P."/>
            <person name="Silva J.C."/>
            <person name="Delcher A.L."/>
            <person name="Schatz M."/>
            <person name="Zhao Q."/>
            <person name="Wortman J.R."/>
            <person name="Bidwell S.L."/>
            <person name="Alsmark U.C.M."/>
            <person name="Besteiro S."/>
            <person name="Sicheritz-Ponten T."/>
            <person name="Noel C.J."/>
            <person name="Dacks J.B."/>
            <person name="Foster P.G."/>
            <person name="Simillion C."/>
            <person name="Van de Peer Y."/>
            <person name="Miranda-Saavedra D."/>
            <person name="Barton G.J."/>
            <person name="Westrop G.D."/>
            <person name="Mueller S."/>
            <person name="Dessi D."/>
            <person name="Fiori P.L."/>
            <person name="Ren Q."/>
            <person name="Paulsen I."/>
            <person name="Zhang H."/>
            <person name="Bastida-Corcuera F.D."/>
            <person name="Simoes-Barbosa A."/>
            <person name="Brown M.T."/>
            <person name="Hayes R.D."/>
            <person name="Mukherjee M."/>
            <person name="Okumura C.Y."/>
            <person name="Schneider R."/>
            <person name="Smith A.J."/>
            <person name="Vanacova S."/>
            <person name="Villalvazo M."/>
            <person name="Haas B.J."/>
            <person name="Pertea M."/>
            <person name="Feldblyum T.V."/>
            <person name="Utterback T.R."/>
            <person name="Shu C.L."/>
            <person name="Osoegawa K."/>
            <person name="de Jong P.J."/>
            <person name="Hrdy I."/>
            <person name="Horvathova L."/>
            <person name="Zubacova Z."/>
            <person name="Dolezal P."/>
            <person name="Malik S.B."/>
            <person name="Logsdon J.M. Jr."/>
            <person name="Henze K."/>
            <person name="Gupta A."/>
            <person name="Wang C.C."/>
            <person name="Dunne R.L."/>
            <person name="Upcroft J.A."/>
            <person name="Upcroft P."/>
            <person name="White O."/>
            <person name="Salzberg S.L."/>
            <person name="Tang P."/>
            <person name="Chiu C.-H."/>
            <person name="Lee Y.-S."/>
            <person name="Embley T.M."/>
            <person name="Coombs G.H."/>
            <person name="Mottram J.C."/>
            <person name="Tachezy J."/>
            <person name="Fraser-Liggett C.M."/>
            <person name="Johnson P.J."/>
        </authorList>
    </citation>
    <scope>NUCLEOTIDE SEQUENCE [LARGE SCALE GENOMIC DNA]</scope>
    <source>
        <strain evidence="2">G3</strain>
    </source>
</reference>
<protein>
    <submittedName>
        <fullName evidence="2">Uncharacterized protein</fullName>
    </submittedName>
</protein>
<keyword evidence="1" id="KW-0812">Transmembrane</keyword>
<organism evidence="2 3">
    <name type="scientific">Trichomonas vaginalis (strain ATCC PRA-98 / G3)</name>
    <dbReference type="NCBI Taxonomy" id="412133"/>
    <lineage>
        <taxon>Eukaryota</taxon>
        <taxon>Metamonada</taxon>
        <taxon>Parabasalia</taxon>
        <taxon>Trichomonadida</taxon>
        <taxon>Trichomonadidae</taxon>
        <taxon>Trichomonas</taxon>
    </lineage>
</organism>
<name>A2FTS8_TRIV3</name>
<evidence type="ECO:0000256" key="1">
    <source>
        <dbReference type="SAM" id="Phobius"/>
    </source>
</evidence>
<reference evidence="2" key="1">
    <citation type="submission" date="2006-10" db="EMBL/GenBank/DDBJ databases">
        <authorList>
            <person name="Amadeo P."/>
            <person name="Zhao Q."/>
            <person name="Wortman J."/>
            <person name="Fraser-Liggett C."/>
            <person name="Carlton J."/>
        </authorList>
    </citation>
    <scope>NUCLEOTIDE SEQUENCE</scope>
    <source>
        <strain evidence="2">G3</strain>
    </source>
</reference>
<dbReference type="InParanoid" id="A2FTS8"/>
<dbReference type="Proteomes" id="UP000001542">
    <property type="component" value="Unassembled WGS sequence"/>
</dbReference>
<feature type="transmembrane region" description="Helical" evidence="1">
    <location>
        <begin position="356"/>
        <end position="377"/>
    </location>
</feature>
<accession>A2FTS8</accession>
<keyword evidence="1" id="KW-0472">Membrane</keyword>
<proteinExistence type="predicted"/>
<sequence>MAINTTILNLISQRSLSMSPLLSGHKVFSLKSCSFSRQFSPIIYSSLPFKIHSSKFSNSLSGSVALASKTITTTTTIELVFQEESDSPVEITNCHFVNIKSNRPVIYIESTRPLFISKSSFTKCEVSQYPIIFTRTKKNVISSLCFIECVSTECGVKTDGGDNSIISLSTFAGCKSSDIVLQTDRCAVAQVNSSRSQSIDSKPKCCLLCEHFKLIKLDNNIYDMDNTPFAIIIKAASYHIINGLNLIKEKKTEVKSGLICVENYDLSVFNSVIINKVEPDASKALPAAKITFINCIFSSAPENAERILTASCTVRDNVTLIPMTVLNTYLCPASMIPIQVNNIPRFMDTKLREDQALIVIMGVGIVAGIFVSIIFYIKLSPYIAPRESSRSKKNFQRA</sequence>
<keyword evidence="3" id="KW-1185">Reference proteome</keyword>